<evidence type="ECO:0000256" key="1">
    <source>
        <dbReference type="SAM" id="MobiDB-lite"/>
    </source>
</evidence>
<keyword evidence="3" id="KW-1185">Reference proteome</keyword>
<dbReference type="EMBL" id="VIEB01000542">
    <property type="protein sequence ID" value="TQD87277.1"/>
    <property type="molecule type" value="Genomic_DNA"/>
</dbReference>
<dbReference type="AlphaFoldDB" id="A0A540LLB3"/>
<gene>
    <name evidence="2" type="ORF">C1H46_027176</name>
</gene>
<feature type="compositionally biased region" description="Low complexity" evidence="1">
    <location>
        <begin position="78"/>
        <end position="87"/>
    </location>
</feature>
<comment type="caution">
    <text evidence="2">The sequence shown here is derived from an EMBL/GenBank/DDBJ whole genome shotgun (WGS) entry which is preliminary data.</text>
</comment>
<evidence type="ECO:0000313" key="2">
    <source>
        <dbReference type="EMBL" id="TQD87277.1"/>
    </source>
</evidence>
<reference evidence="2 3" key="1">
    <citation type="journal article" date="2019" name="G3 (Bethesda)">
        <title>Sequencing of a Wild Apple (Malus baccata) Genome Unravels the Differences Between Cultivated and Wild Apple Species Regarding Disease Resistance and Cold Tolerance.</title>
        <authorList>
            <person name="Chen X."/>
        </authorList>
    </citation>
    <scope>NUCLEOTIDE SEQUENCE [LARGE SCALE GENOMIC DNA]</scope>
    <source>
        <strain evidence="3">cv. Shandingzi</strain>
        <tissue evidence="2">Leaves</tissue>
    </source>
</reference>
<evidence type="ECO:0000313" key="3">
    <source>
        <dbReference type="Proteomes" id="UP000315295"/>
    </source>
</evidence>
<proteinExistence type="predicted"/>
<feature type="region of interest" description="Disordered" evidence="1">
    <location>
        <begin position="70"/>
        <end position="107"/>
    </location>
</feature>
<accession>A0A540LLB3</accession>
<dbReference type="Proteomes" id="UP000315295">
    <property type="component" value="Unassembled WGS sequence"/>
</dbReference>
<name>A0A540LLB3_MALBA</name>
<protein>
    <submittedName>
        <fullName evidence="2">Uncharacterized protein</fullName>
    </submittedName>
</protein>
<sequence length="135" mass="14862">MRKRKLGNETNTEKTSFLPQVVRDVLLPSLLRFGSLPLHSFHYSYFLPRTVSLSESVRLTHDSAAVQPDSCPISASLSPSSTSTTRPPHTHPRGPQASSRRFESRQPTLIPRFQKVSLCAGLKFGSTTIVGLSAD</sequence>
<organism evidence="2 3">
    <name type="scientific">Malus baccata</name>
    <name type="common">Siberian crab apple</name>
    <name type="synonym">Pyrus baccata</name>
    <dbReference type="NCBI Taxonomy" id="106549"/>
    <lineage>
        <taxon>Eukaryota</taxon>
        <taxon>Viridiplantae</taxon>
        <taxon>Streptophyta</taxon>
        <taxon>Embryophyta</taxon>
        <taxon>Tracheophyta</taxon>
        <taxon>Spermatophyta</taxon>
        <taxon>Magnoliopsida</taxon>
        <taxon>eudicotyledons</taxon>
        <taxon>Gunneridae</taxon>
        <taxon>Pentapetalae</taxon>
        <taxon>rosids</taxon>
        <taxon>fabids</taxon>
        <taxon>Rosales</taxon>
        <taxon>Rosaceae</taxon>
        <taxon>Amygdaloideae</taxon>
        <taxon>Maleae</taxon>
        <taxon>Malus</taxon>
    </lineage>
</organism>